<feature type="transmembrane region" description="Helical" evidence="8">
    <location>
        <begin position="480"/>
        <end position="500"/>
    </location>
</feature>
<feature type="transmembrane region" description="Helical" evidence="8">
    <location>
        <begin position="251"/>
        <end position="274"/>
    </location>
</feature>
<dbReference type="RefSeq" id="WP_176761509.1">
    <property type="nucleotide sequence ID" value="NZ_FNES01000007.1"/>
</dbReference>
<keyword evidence="2 8" id="KW-0813">Transport</keyword>
<keyword evidence="3" id="KW-1003">Cell membrane</keyword>
<dbReference type="PANTHER" id="PTHR43357:SF4">
    <property type="entry name" value="INNER MEMBRANE ABC TRANSPORTER PERMEASE PROTEIN YDCV"/>
    <property type="match status" value="1"/>
</dbReference>
<dbReference type="Pfam" id="PF00528">
    <property type="entry name" value="BPD_transp_1"/>
    <property type="match status" value="1"/>
</dbReference>
<evidence type="ECO:0000256" key="1">
    <source>
        <dbReference type="ARBA" id="ARBA00004429"/>
    </source>
</evidence>
<evidence type="ECO:0000256" key="5">
    <source>
        <dbReference type="ARBA" id="ARBA00022692"/>
    </source>
</evidence>
<evidence type="ECO:0000256" key="2">
    <source>
        <dbReference type="ARBA" id="ARBA00022448"/>
    </source>
</evidence>
<dbReference type="AlphaFoldDB" id="A0A1G8W9E1"/>
<feature type="transmembrane region" description="Helical" evidence="8">
    <location>
        <begin position="351"/>
        <end position="377"/>
    </location>
</feature>
<evidence type="ECO:0000256" key="4">
    <source>
        <dbReference type="ARBA" id="ARBA00022519"/>
    </source>
</evidence>
<dbReference type="Proteomes" id="UP000198525">
    <property type="component" value="Unassembled WGS sequence"/>
</dbReference>
<feature type="transmembrane region" description="Helical" evidence="8">
    <location>
        <begin position="103"/>
        <end position="126"/>
    </location>
</feature>
<feature type="transmembrane region" description="Helical" evidence="8">
    <location>
        <begin position="307"/>
        <end position="331"/>
    </location>
</feature>
<proteinExistence type="inferred from homology"/>
<protein>
    <submittedName>
        <fullName evidence="10">Putative thiamine transport system permease protein</fullName>
    </submittedName>
</protein>
<evidence type="ECO:0000256" key="8">
    <source>
        <dbReference type="RuleBase" id="RU363032"/>
    </source>
</evidence>
<evidence type="ECO:0000313" key="11">
    <source>
        <dbReference type="Proteomes" id="UP000198525"/>
    </source>
</evidence>
<name>A0A1G8W9E1_9GAMM</name>
<keyword evidence="6 8" id="KW-1133">Transmembrane helix</keyword>
<dbReference type="STRING" id="376427.SAMN04487954_107178"/>
<evidence type="ECO:0000256" key="7">
    <source>
        <dbReference type="ARBA" id="ARBA00023136"/>
    </source>
</evidence>
<dbReference type="Gene3D" id="1.10.3720.10">
    <property type="entry name" value="MetI-like"/>
    <property type="match status" value="2"/>
</dbReference>
<feature type="transmembrane region" description="Helical" evidence="8">
    <location>
        <begin position="55"/>
        <end position="82"/>
    </location>
</feature>
<keyword evidence="5 8" id="KW-0812">Transmembrane</keyword>
<dbReference type="PROSITE" id="PS50928">
    <property type="entry name" value="ABC_TM1"/>
    <property type="match status" value="2"/>
</dbReference>
<feature type="transmembrane region" description="Helical" evidence="8">
    <location>
        <begin position="529"/>
        <end position="550"/>
    </location>
</feature>
<dbReference type="SUPFAM" id="SSF161098">
    <property type="entry name" value="MetI-like"/>
    <property type="match status" value="2"/>
</dbReference>
<feature type="transmembrane region" description="Helical" evidence="8">
    <location>
        <begin position="146"/>
        <end position="170"/>
    </location>
</feature>
<dbReference type="PANTHER" id="PTHR43357">
    <property type="entry name" value="INNER MEMBRANE ABC TRANSPORTER PERMEASE PROTEIN YDCV"/>
    <property type="match status" value="1"/>
</dbReference>
<evidence type="ECO:0000256" key="6">
    <source>
        <dbReference type="ARBA" id="ARBA00022989"/>
    </source>
</evidence>
<feature type="transmembrane region" description="Helical" evidence="8">
    <location>
        <begin position="427"/>
        <end position="447"/>
    </location>
</feature>
<dbReference type="InterPro" id="IPR035906">
    <property type="entry name" value="MetI-like_sf"/>
</dbReference>
<accession>A0A1G8W9E1</accession>
<feature type="domain" description="ABC transmembrane type-1" evidence="9">
    <location>
        <begin position="55"/>
        <end position="270"/>
    </location>
</feature>
<feature type="transmembrane region" description="Helical" evidence="8">
    <location>
        <begin position="398"/>
        <end position="421"/>
    </location>
</feature>
<evidence type="ECO:0000259" key="9">
    <source>
        <dbReference type="PROSITE" id="PS50928"/>
    </source>
</evidence>
<dbReference type="EMBL" id="FNES01000007">
    <property type="protein sequence ID" value="SDJ74180.1"/>
    <property type="molecule type" value="Genomic_DNA"/>
</dbReference>
<dbReference type="CDD" id="cd06261">
    <property type="entry name" value="TM_PBP2"/>
    <property type="match status" value="1"/>
</dbReference>
<dbReference type="InterPro" id="IPR000515">
    <property type="entry name" value="MetI-like"/>
</dbReference>
<sequence>MLLRLTPALIVTLLVGPIVAGVGMVLLPAFGYLPALGGDALSLAPWRALFAQPGLAHSVAVSLTSGLVTTAVSLAIVLLFLAGTSGSRLDRWLRRLVSPLLSVPHAAAAFGLAFLIAPSGLVARLLSPGITGWERPPDWLIVQDPWGLSLMAGLIIKEIPFLLLMSLAALPQLEVPRRVAMARSLGYRPTLAWLKVVAPALYPLIRLPVYAVIAFASSVVDVAMILGPTLPPTLAVSILEWFNDPDLSHRFLASAGAVLQLGVTLAALAGWWGLECLARRLGRRWIDAGQRRRGEGCLRRIGKSAMLATTLAAGLGLIGLALYSVAGFWRFPDALPDTLTPQHWLGTLPSLGGPVSTTLIIAASATLLALLLALAALENEQRSGKYPAEGRLLSALSLLYLPLIVPQIAFLFGLVVLLESLEARARMALVIFGHLLFVLPYVFLSLAEAYRRFDPRWSQLARTLGRSPNATFWRIRLPMLLAPVLTAAAVGLAISIGQYLPTHLLGAGRITTVTTEAVSLASGANRRVIGVWALVQASLPLLGFVIAIGVPRLLWARRRGLQGAP</sequence>
<comment type="subcellular location">
    <subcellularLocation>
        <location evidence="1">Cell inner membrane</location>
        <topology evidence="1">Multi-pass membrane protein</topology>
    </subcellularLocation>
    <subcellularLocation>
        <location evidence="8">Cell membrane</location>
        <topology evidence="8">Multi-pass membrane protein</topology>
    </subcellularLocation>
</comment>
<comment type="similarity">
    <text evidence="8">Belongs to the binding-protein-dependent transport system permease family.</text>
</comment>
<dbReference type="GO" id="GO:0055085">
    <property type="term" value="P:transmembrane transport"/>
    <property type="evidence" value="ECO:0007669"/>
    <property type="project" value="InterPro"/>
</dbReference>
<feature type="domain" description="ABC transmembrane type-1" evidence="9">
    <location>
        <begin position="355"/>
        <end position="547"/>
    </location>
</feature>
<keyword evidence="11" id="KW-1185">Reference proteome</keyword>
<keyword evidence="7 8" id="KW-0472">Membrane</keyword>
<evidence type="ECO:0000256" key="3">
    <source>
        <dbReference type="ARBA" id="ARBA00022475"/>
    </source>
</evidence>
<reference evidence="10 11" key="1">
    <citation type="submission" date="2016-10" db="EMBL/GenBank/DDBJ databases">
        <authorList>
            <person name="de Groot N.N."/>
        </authorList>
    </citation>
    <scope>NUCLEOTIDE SEQUENCE [LARGE SCALE GENOMIC DNA]</scope>
    <source>
        <strain evidence="10 11">CGMCC 1.6133</strain>
    </source>
</reference>
<gene>
    <name evidence="10" type="ORF">SAMN04487954_107178</name>
</gene>
<evidence type="ECO:0000313" key="10">
    <source>
        <dbReference type="EMBL" id="SDJ74180.1"/>
    </source>
</evidence>
<keyword evidence="4" id="KW-0997">Cell inner membrane</keyword>
<dbReference type="GO" id="GO:0005886">
    <property type="term" value="C:plasma membrane"/>
    <property type="evidence" value="ECO:0007669"/>
    <property type="project" value="UniProtKB-SubCell"/>
</dbReference>
<feature type="transmembrane region" description="Helical" evidence="8">
    <location>
        <begin position="7"/>
        <end position="35"/>
    </location>
</feature>
<organism evidence="10 11">
    <name type="scientific">Billgrantia gudaonensis</name>
    <dbReference type="NCBI Taxonomy" id="376427"/>
    <lineage>
        <taxon>Bacteria</taxon>
        <taxon>Pseudomonadati</taxon>
        <taxon>Pseudomonadota</taxon>
        <taxon>Gammaproteobacteria</taxon>
        <taxon>Oceanospirillales</taxon>
        <taxon>Halomonadaceae</taxon>
        <taxon>Billgrantia</taxon>
    </lineage>
</organism>